<dbReference type="AlphaFoldDB" id="A0A2N5NE72"/>
<organism evidence="2 3">
    <name type="scientific">Mediterraneibacter gnavus</name>
    <name type="common">Ruminococcus gnavus</name>
    <dbReference type="NCBI Taxonomy" id="33038"/>
    <lineage>
        <taxon>Bacteria</taxon>
        <taxon>Bacillati</taxon>
        <taxon>Bacillota</taxon>
        <taxon>Clostridia</taxon>
        <taxon>Lachnospirales</taxon>
        <taxon>Lachnospiraceae</taxon>
        <taxon>Mediterraneibacter</taxon>
    </lineage>
</organism>
<evidence type="ECO:0000259" key="1">
    <source>
        <dbReference type="Pfam" id="PF12645"/>
    </source>
</evidence>
<evidence type="ECO:0000313" key="3">
    <source>
        <dbReference type="Proteomes" id="UP000234849"/>
    </source>
</evidence>
<gene>
    <name evidence="2" type="ORF">CDL18_15020</name>
</gene>
<proteinExistence type="predicted"/>
<sequence>MTKMSGNTEQDERGLLPYPVIIAAIKGDPEAMNIVIQHYDSEIAYLSMRTLRDERGNTYYGIDEDIRDRLRSHLIRAVLSFKV</sequence>
<reference evidence="2 3" key="1">
    <citation type="journal article" date="2017" name="Genome Med.">
        <title>A novel Ruminococcus gnavus clade enriched in inflammatory bowel disease patients.</title>
        <authorList>
            <person name="Hall A.B."/>
            <person name="Yassour M."/>
            <person name="Sauk J."/>
            <person name="Garner A."/>
            <person name="Jiang X."/>
            <person name="Arthur T."/>
            <person name="Lagoudas G.K."/>
            <person name="Vatanen T."/>
            <person name="Fornelos N."/>
            <person name="Wilson R."/>
            <person name="Bertha M."/>
            <person name="Cohen M."/>
            <person name="Garber J."/>
            <person name="Khalili H."/>
            <person name="Gevers D."/>
            <person name="Ananthakrishnan A.N."/>
            <person name="Kugathasan S."/>
            <person name="Lander E.S."/>
            <person name="Blainey P."/>
            <person name="Vlamakis H."/>
            <person name="Xavier R.J."/>
            <person name="Huttenhower C."/>
        </authorList>
    </citation>
    <scope>NUCLEOTIDE SEQUENCE [LARGE SCALE GENOMIC DNA]</scope>
    <source>
        <strain evidence="2 3">RJX1118</strain>
    </source>
</reference>
<protein>
    <submittedName>
        <fullName evidence="2">Transcriptional regulator</fullName>
    </submittedName>
</protein>
<dbReference type="InterPro" id="IPR024760">
    <property type="entry name" value="HTH_dom_conjug_TS-like"/>
</dbReference>
<feature type="domain" description="Helix-turn-helix conjugative transposon-like" evidence="1">
    <location>
        <begin position="18"/>
        <end position="82"/>
    </location>
</feature>
<dbReference type="Pfam" id="PF12645">
    <property type="entry name" value="HTH_16"/>
    <property type="match status" value="1"/>
</dbReference>
<evidence type="ECO:0000313" key="2">
    <source>
        <dbReference type="EMBL" id="PLT52337.1"/>
    </source>
</evidence>
<dbReference type="RefSeq" id="WP_101880337.1">
    <property type="nucleotide sequence ID" value="NZ_CACRUK010000004.1"/>
</dbReference>
<accession>A0A2N5NE72</accession>
<name>A0A2N5NE72_MEDGN</name>
<comment type="caution">
    <text evidence="2">The sequence shown here is derived from an EMBL/GenBank/DDBJ whole genome shotgun (WGS) entry which is preliminary data.</text>
</comment>
<dbReference type="EMBL" id="NIHM01000038">
    <property type="protein sequence ID" value="PLT52337.1"/>
    <property type="molecule type" value="Genomic_DNA"/>
</dbReference>
<dbReference type="Proteomes" id="UP000234849">
    <property type="component" value="Unassembled WGS sequence"/>
</dbReference>